<dbReference type="SUPFAM" id="SSF52540">
    <property type="entry name" value="P-loop containing nucleoside triphosphate hydrolases"/>
    <property type="match status" value="1"/>
</dbReference>
<feature type="transmembrane region" description="Helical" evidence="4">
    <location>
        <begin position="203"/>
        <end position="224"/>
    </location>
</feature>
<keyword evidence="7" id="KW-1185">Reference proteome</keyword>
<accession>A0A397S016</accession>
<dbReference type="GO" id="GO:0005524">
    <property type="term" value="F:ATP binding"/>
    <property type="evidence" value="ECO:0007669"/>
    <property type="project" value="UniProtKB-KW"/>
</dbReference>
<organism evidence="6 7">
    <name type="scientific">Anaeroplasma bactoclasticum</name>
    <dbReference type="NCBI Taxonomy" id="2088"/>
    <lineage>
        <taxon>Bacteria</taxon>
        <taxon>Bacillati</taxon>
        <taxon>Mycoplasmatota</taxon>
        <taxon>Mollicutes</taxon>
        <taxon>Anaeroplasmatales</taxon>
        <taxon>Anaeroplasmataceae</taxon>
        <taxon>Anaeroplasma</taxon>
    </lineage>
</organism>
<feature type="transmembrane region" description="Helical" evidence="4">
    <location>
        <begin position="51"/>
        <end position="73"/>
    </location>
</feature>
<keyword evidence="4" id="KW-1133">Transmembrane helix</keyword>
<evidence type="ECO:0000313" key="6">
    <source>
        <dbReference type="EMBL" id="RIA78019.1"/>
    </source>
</evidence>
<dbReference type="EMBL" id="QXEV01000004">
    <property type="protein sequence ID" value="RIA78019.1"/>
    <property type="molecule type" value="Genomic_DNA"/>
</dbReference>
<dbReference type="GO" id="GO:0030983">
    <property type="term" value="F:mismatched DNA binding"/>
    <property type="evidence" value="ECO:0007669"/>
    <property type="project" value="InterPro"/>
</dbReference>
<dbReference type="SMART" id="SM00534">
    <property type="entry name" value="MUTSac"/>
    <property type="match status" value="1"/>
</dbReference>
<feature type="transmembrane region" description="Helical" evidence="4">
    <location>
        <begin position="23"/>
        <end position="45"/>
    </location>
</feature>
<dbReference type="GO" id="GO:0140664">
    <property type="term" value="F:ATP-dependent DNA damage sensor activity"/>
    <property type="evidence" value="ECO:0007669"/>
    <property type="project" value="InterPro"/>
</dbReference>
<comment type="caution">
    <text evidence="6">The sequence shown here is derived from an EMBL/GenBank/DDBJ whole genome shotgun (WGS) entry which is preliminary data.</text>
</comment>
<dbReference type="RefSeq" id="WP_119015764.1">
    <property type="nucleotide sequence ID" value="NZ_QXEV01000004.1"/>
</dbReference>
<evidence type="ECO:0000256" key="3">
    <source>
        <dbReference type="ARBA" id="ARBA00023125"/>
    </source>
</evidence>
<dbReference type="GO" id="GO:0006298">
    <property type="term" value="P:mismatch repair"/>
    <property type="evidence" value="ECO:0007669"/>
    <property type="project" value="InterPro"/>
</dbReference>
<dbReference type="AlphaFoldDB" id="A0A397S016"/>
<dbReference type="OrthoDB" id="9802448at2"/>
<keyword evidence="1" id="KW-0547">Nucleotide-binding</keyword>
<dbReference type="PANTHER" id="PTHR11361:SF152">
    <property type="entry name" value="DNA MISMATCH REPAIR PROTEIN"/>
    <property type="match status" value="1"/>
</dbReference>
<evidence type="ECO:0000256" key="2">
    <source>
        <dbReference type="ARBA" id="ARBA00022840"/>
    </source>
</evidence>
<feature type="transmembrane region" description="Helical" evidence="4">
    <location>
        <begin position="313"/>
        <end position="333"/>
    </location>
</feature>
<proteinExistence type="predicted"/>
<keyword evidence="4" id="KW-0812">Transmembrane</keyword>
<gene>
    <name evidence="6" type="ORF">EI71_00596</name>
</gene>
<evidence type="ECO:0000259" key="5">
    <source>
        <dbReference type="SMART" id="SM00534"/>
    </source>
</evidence>
<evidence type="ECO:0000256" key="4">
    <source>
        <dbReference type="SAM" id="Phobius"/>
    </source>
</evidence>
<sequence length="571" mass="65679">MLEFKKYNELEEKLNHQKKITRIWSLIRAILAIASIIFIICLLSIGDYLLYGLLSGVFLALFFISVSLSNPSYKALKIIENKRKVYERHNQRRNKNFSHFSDNGIEFKDKEDYKLSDLDIFGPKSLYQYLNEAKTPLGRALLAKQFKDPIELDSNFKSMVKNLAENEDSLELEASLMEFKKGQAGITTDEFLSIVSKKIEFKIWYFIPIISFILMLVYIPFIFIFGINPYIPLVFLGVNFISSKLLIRDDILTKDANSYYYLSDLYVDLSLSIKNTNIEDEYYQILKKKIVDEIPLIKKIRGIYTFLNIRKNLLLNIILNIIFSFDSIMILILRFKIKNGIELKDSLKSISLIELALSYKNIGMDNMEYCVPEDGDKIDAIDMYHPFVLNCIPNSISLDSGIVLTGSNMSGKTTFMRTLGICILLKNAGSIVPAKSFKAPNMDIYTSLRANDMLQEGVSTFYAEIKRMKKINQAIKESKCLVLVDEIFKGTNALERIEASKKVIEKLNNYHAIFIISTHDFELCDTKGITNYHFEENYIDDKISFDYKLKKGPGIKGNALYLLKMSGIIEE</sequence>
<dbReference type="Proteomes" id="UP000266506">
    <property type="component" value="Unassembled WGS sequence"/>
</dbReference>
<reference evidence="6 7" key="1">
    <citation type="submission" date="2018-08" db="EMBL/GenBank/DDBJ databases">
        <title>Genomic Encyclopedia of Archaeal and Bacterial Type Strains, Phase II (KMG-II): from individual species to whole genera.</title>
        <authorList>
            <person name="Goeker M."/>
        </authorList>
    </citation>
    <scope>NUCLEOTIDE SEQUENCE [LARGE SCALE GENOMIC DNA]</scope>
    <source>
        <strain evidence="6 7">ATCC 27112</strain>
    </source>
</reference>
<dbReference type="InParanoid" id="A0A397S016"/>
<evidence type="ECO:0000256" key="1">
    <source>
        <dbReference type="ARBA" id="ARBA00022741"/>
    </source>
</evidence>
<dbReference type="PANTHER" id="PTHR11361">
    <property type="entry name" value="DNA MISMATCH REPAIR PROTEIN MUTS FAMILY MEMBER"/>
    <property type="match status" value="1"/>
</dbReference>
<dbReference type="Gene3D" id="3.40.50.300">
    <property type="entry name" value="P-loop containing nucleotide triphosphate hydrolases"/>
    <property type="match status" value="1"/>
</dbReference>
<keyword evidence="2" id="KW-0067">ATP-binding</keyword>
<dbReference type="Pfam" id="PF00488">
    <property type="entry name" value="MutS_V"/>
    <property type="match status" value="1"/>
</dbReference>
<name>A0A397S016_9MOLU</name>
<dbReference type="InterPro" id="IPR045076">
    <property type="entry name" value="MutS"/>
</dbReference>
<feature type="transmembrane region" description="Helical" evidence="4">
    <location>
        <begin position="230"/>
        <end position="247"/>
    </location>
</feature>
<dbReference type="InterPro" id="IPR000432">
    <property type="entry name" value="DNA_mismatch_repair_MutS_C"/>
</dbReference>
<keyword evidence="3" id="KW-0238">DNA-binding</keyword>
<protein>
    <submittedName>
        <fullName evidence="6">MutS-like protein</fullName>
    </submittedName>
</protein>
<dbReference type="InterPro" id="IPR027417">
    <property type="entry name" value="P-loop_NTPase"/>
</dbReference>
<keyword evidence="4" id="KW-0472">Membrane</keyword>
<dbReference type="GO" id="GO:0005829">
    <property type="term" value="C:cytosol"/>
    <property type="evidence" value="ECO:0007669"/>
    <property type="project" value="TreeGrafter"/>
</dbReference>
<evidence type="ECO:0000313" key="7">
    <source>
        <dbReference type="Proteomes" id="UP000266506"/>
    </source>
</evidence>
<feature type="domain" description="DNA mismatch repair proteins mutS family" evidence="5">
    <location>
        <begin position="399"/>
        <end position="570"/>
    </location>
</feature>